<feature type="region of interest" description="Disordered" evidence="1">
    <location>
        <begin position="440"/>
        <end position="473"/>
    </location>
</feature>
<dbReference type="PANTHER" id="PTHR12775:SF0">
    <property type="entry name" value="REPLICATION TERMINATION FACTOR 2"/>
    <property type="match status" value="1"/>
</dbReference>
<organism evidence="3 4">
    <name type="scientific">Cymbomonas tetramitiformis</name>
    <dbReference type="NCBI Taxonomy" id="36881"/>
    <lineage>
        <taxon>Eukaryota</taxon>
        <taxon>Viridiplantae</taxon>
        <taxon>Chlorophyta</taxon>
        <taxon>Pyramimonadophyceae</taxon>
        <taxon>Pyramimonadales</taxon>
        <taxon>Pyramimonadaceae</taxon>
        <taxon>Cymbomonas</taxon>
    </lineage>
</organism>
<evidence type="ECO:0000256" key="1">
    <source>
        <dbReference type="SAM" id="MobiDB-lite"/>
    </source>
</evidence>
<evidence type="ECO:0000259" key="2">
    <source>
        <dbReference type="Pfam" id="PF01965"/>
    </source>
</evidence>
<dbReference type="AlphaFoldDB" id="A0AAE0C4A7"/>
<dbReference type="Gene3D" id="3.40.50.880">
    <property type="match status" value="1"/>
</dbReference>
<sequence length="473" mass="50867">MPKILIVSTSSDKMGDHPTGDVDGAEHWLVVARFDAVLIGRKLVLQGTWLEEVAAPYNLFTAAGHETHIASTKGGEIPVDAGSKGEGFYTEDCKTFEADATAMNLFKNSLALDTLAGSITEYDAVYFAGGHGTCADFPDNPTVISIVETMYAAGKVVGVDCHGVLAVTNCVKPNGEPLVKGLQVTAFTDAEETAVGLHEKVPFLVETKMKELGADFCAGPDWGVNVCVAGKLVTGQNPQSSAKCAQRSKIVGLRGGTVISRTDILRGQSWAVANSDTSRSTRGGAVQAGYFHQRKELDKKDSAEACWSACSLSGLPLREPVTACWLGRLYNKKEFGHLKTMKDFFDVHLTPLKTDELLDAGAEATQFCCPVLHLRAGAPAVGFRALPACSHVISERALRQIAERACPLCSVAFTDDDVIPLYGNAEQVADLKLRLTSRPKLKAKNKRAKEHSTEQDDRDGVRKKPKANTESTR</sequence>
<dbReference type="GO" id="GO:0006274">
    <property type="term" value="P:DNA replication termination"/>
    <property type="evidence" value="ECO:0007669"/>
    <property type="project" value="TreeGrafter"/>
</dbReference>
<reference evidence="3 4" key="1">
    <citation type="journal article" date="2015" name="Genome Biol. Evol.">
        <title>Comparative Genomics of a Bacterivorous Green Alga Reveals Evolutionary Causalities and Consequences of Phago-Mixotrophic Mode of Nutrition.</title>
        <authorList>
            <person name="Burns J.A."/>
            <person name="Paasch A."/>
            <person name="Narechania A."/>
            <person name="Kim E."/>
        </authorList>
    </citation>
    <scope>NUCLEOTIDE SEQUENCE [LARGE SCALE GENOMIC DNA]</scope>
    <source>
        <strain evidence="3 4">PLY_AMNH</strain>
    </source>
</reference>
<dbReference type="Pfam" id="PF01965">
    <property type="entry name" value="DJ-1_PfpI"/>
    <property type="match status" value="1"/>
</dbReference>
<accession>A0AAE0C4A7</accession>
<comment type="caution">
    <text evidence="3">The sequence shown here is derived from an EMBL/GenBank/DDBJ whole genome shotgun (WGS) entry which is preliminary data.</text>
</comment>
<feature type="compositionally biased region" description="Basic and acidic residues" evidence="1">
    <location>
        <begin position="450"/>
        <end position="462"/>
    </location>
</feature>
<feature type="compositionally biased region" description="Basic residues" evidence="1">
    <location>
        <begin position="440"/>
        <end position="449"/>
    </location>
</feature>
<dbReference type="InterPro" id="IPR029062">
    <property type="entry name" value="Class_I_gatase-like"/>
</dbReference>
<dbReference type="Pfam" id="PF04641">
    <property type="entry name" value="Rtf2"/>
    <property type="match status" value="1"/>
</dbReference>
<dbReference type="InterPro" id="IPR006735">
    <property type="entry name" value="Rtf2"/>
</dbReference>
<name>A0AAE0C4A7_9CHLO</name>
<evidence type="ECO:0000313" key="4">
    <source>
        <dbReference type="Proteomes" id="UP001190700"/>
    </source>
</evidence>
<dbReference type="EMBL" id="LGRX02029072">
    <property type="protein sequence ID" value="KAK3247310.1"/>
    <property type="molecule type" value="Genomic_DNA"/>
</dbReference>
<gene>
    <name evidence="3" type="ORF">CYMTET_43182</name>
</gene>
<proteinExistence type="predicted"/>
<keyword evidence="4" id="KW-1185">Reference proteome</keyword>
<feature type="domain" description="DJ-1/PfpI" evidence="2">
    <location>
        <begin position="46"/>
        <end position="242"/>
    </location>
</feature>
<dbReference type="GO" id="GO:0005634">
    <property type="term" value="C:nucleus"/>
    <property type="evidence" value="ECO:0007669"/>
    <property type="project" value="TreeGrafter"/>
</dbReference>
<dbReference type="CDD" id="cd03141">
    <property type="entry name" value="GATase1_Hsp31_like"/>
    <property type="match status" value="1"/>
</dbReference>
<protein>
    <recommendedName>
        <fullName evidence="2">DJ-1/PfpI domain-containing protein</fullName>
    </recommendedName>
</protein>
<evidence type="ECO:0000313" key="3">
    <source>
        <dbReference type="EMBL" id="KAK3247310.1"/>
    </source>
</evidence>
<dbReference type="Proteomes" id="UP001190700">
    <property type="component" value="Unassembled WGS sequence"/>
</dbReference>
<dbReference type="SUPFAM" id="SSF52317">
    <property type="entry name" value="Class I glutamine amidotransferase-like"/>
    <property type="match status" value="1"/>
</dbReference>
<dbReference type="InterPro" id="IPR002818">
    <property type="entry name" value="DJ-1/PfpI"/>
</dbReference>
<dbReference type="PANTHER" id="PTHR12775">
    <property type="entry name" value="PROTEIN C20ORF43 HOMOLOG"/>
    <property type="match status" value="1"/>
</dbReference>